<organism evidence="3 4">
    <name type="scientific">Actinomadura viridis</name>
    <dbReference type="NCBI Taxonomy" id="58110"/>
    <lineage>
        <taxon>Bacteria</taxon>
        <taxon>Bacillati</taxon>
        <taxon>Actinomycetota</taxon>
        <taxon>Actinomycetes</taxon>
        <taxon>Streptosporangiales</taxon>
        <taxon>Thermomonosporaceae</taxon>
        <taxon>Actinomadura</taxon>
    </lineage>
</organism>
<keyword evidence="2" id="KW-0812">Transmembrane</keyword>
<accession>A0A931DDG3</accession>
<feature type="region of interest" description="Disordered" evidence="1">
    <location>
        <begin position="62"/>
        <end position="91"/>
    </location>
</feature>
<comment type="caution">
    <text evidence="3">The sequence shown here is derived from an EMBL/GenBank/DDBJ whole genome shotgun (WGS) entry which is preliminary data.</text>
</comment>
<evidence type="ECO:0000256" key="1">
    <source>
        <dbReference type="SAM" id="MobiDB-lite"/>
    </source>
</evidence>
<protein>
    <submittedName>
        <fullName evidence="3">Uncharacterized protein</fullName>
    </submittedName>
</protein>
<evidence type="ECO:0000256" key="2">
    <source>
        <dbReference type="SAM" id="Phobius"/>
    </source>
</evidence>
<feature type="region of interest" description="Disordered" evidence="1">
    <location>
        <begin position="200"/>
        <end position="285"/>
    </location>
</feature>
<proteinExistence type="predicted"/>
<feature type="transmembrane region" description="Helical" evidence="2">
    <location>
        <begin position="182"/>
        <end position="199"/>
    </location>
</feature>
<name>A0A931DDG3_9ACTN</name>
<dbReference type="RefSeq" id="WP_197009769.1">
    <property type="nucleotide sequence ID" value="NZ_BAABES010000007.1"/>
</dbReference>
<dbReference type="Proteomes" id="UP000614047">
    <property type="component" value="Unassembled WGS sequence"/>
</dbReference>
<sequence length="285" mass="28979">MNILRHGAAVRGGLATRPPALGPRVARTLTSLLVIGAALFYLAVAVRGVAGLLGPPPEMVSTAGDSGSVVPAPGSPAADPAADPPGGGTAVPEARDRDLAVLLRPLSFTGAALAGLLLLWSGVRGLGARRDHRRWRKRQIACLAGLGLGMAAFLDGLGAAHLGTAAYADAAWNGVEPIKPSVALAVLVALVAFLLPSSMPAPGRHRPSHASARPDARPDARPEARPDAQPGTRPDVRPGTRPDALPPDRASGPERPPARAAAHPVAARGRPGRFTRNGGTAAESN</sequence>
<gene>
    <name evidence="3" type="ORF">IW256_000942</name>
</gene>
<feature type="compositionally biased region" description="Low complexity" evidence="1">
    <location>
        <begin position="258"/>
        <end position="269"/>
    </location>
</feature>
<feature type="transmembrane region" description="Helical" evidence="2">
    <location>
        <begin position="140"/>
        <end position="162"/>
    </location>
</feature>
<feature type="transmembrane region" description="Helical" evidence="2">
    <location>
        <begin position="101"/>
        <end position="120"/>
    </location>
</feature>
<feature type="compositionally biased region" description="Basic and acidic residues" evidence="1">
    <location>
        <begin position="212"/>
        <end position="226"/>
    </location>
</feature>
<dbReference type="AlphaFoldDB" id="A0A931DDG3"/>
<keyword evidence="2" id="KW-0472">Membrane</keyword>
<evidence type="ECO:0000313" key="4">
    <source>
        <dbReference type="Proteomes" id="UP000614047"/>
    </source>
</evidence>
<keyword evidence="4" id="KW-1185">Reference proteome</keyword>
<evidence type="ECO:0000313" key="3">
    <source>
        <dbReference type="EMBL" id="MBG6086829.1"/>
    </source>
</evidence>
<feature type="compositionally biased region" description="Low complexity" evidence="1">
    <location>
        <begin position="64"/>
        <end position="81"/>
    </location>
</feature>
<reference evidence="3" key="1">
    <citation type="submission" date="2020-11" db="EMBL/GenBank/DDBJ databases">
        <title>Sequencing the genomes of 1000 actinobacteria strains.</title>
        <authorList>
            <person name="Klenk H.-P."/>
        </authorList>
    </citation>
    <scope>NUCLEOTIDE SEQUENCE</scope>
    <source>
        <strain evidence="3">DSM 43175</strain>
    </source>
</reference>
<keyword evidence="2" id="KW-1133">Transmembrane helix</keyword>
<dbReference type="EMBL" id="JADOUA010000001">
    <property type="protein sequence ID" value="MBG6086829.1"/>
    <property type="molecule type" value="Genomic_DNA"/>
</dbReference>
<feature type="transmembrane region" description="Helical" evidence="2">
    <location>
        <begin position="32"/>
        <end position="53"/>
    </location>
</feature>